<dbReference type="AlphaFoldDB" id="A0A3N1PNA1"/>
<dbReference type="PROSITE" id="PS51257">
    <property type="entry name" value="PROKAR_LIPOPROTEIN"/>
    <property type="match status" value="1"/>
</dbReference>
<dbReference type="EMBL" id="RJUL01000003">
    <property type="protein sequence ID" value="ROQ28621.1"/>
    <property type="molecule type" value="Genomic_DNA"/>
</dbReference>
<dbReference type="Proteomes" id="UP000268033">
    <property type="component" value="Unassembled WGS sequence"/>
</dbReference>
<comment type="caution">
    <text evidence="1">The sequence shown here is derived from an EMBL/GenBank/DDBJ whole genome shotgun (WGS) entry which is preliminary data.</text>
</comment>
<keyword evidence="2" id="KW-1185">Reference proteome</keyword>
<dbReference type="RefSeq" id="WP_123421065.1">
    <property type="nucleotide sequence ID" value="NZ_LFWC01000001.1"/>
</dbReference>
<dbReference type="InterPro" id="IPR008517">
    <property type="entry name" value="GNA1162-like"/>
</dbReference>
<name>A0A3N1PNA1_9GAMM</name>
<dbReference type="Pfam" id="PF05643">
    <property type="entry name" value="GNA1162-like"/>
    <property type="match status" value="1"/>
</dbReference>
<reference evidence="1 2" key="1">
    <citation type="submission" date="2018-11" db="EMBL/GenBank/DDBJ databases">
        <title>Genomic Encyclopedia of Type Strains, Phase IV (KMG-IV): sequencing the most valuable type-strain genomes for metagenomic binning, comparative biology and taxonomic classification.</title>
        <authorList>
            <person name="Goeker M."/>
        </authorList>
    </citation>
    <scope>NUCLEOTIDE SEQUENCE [LARGE SCALE GENOMIC DNA]</scope>
    <source>
        <strain evidence="1 2">DSM 21945</strain>
    </source>
</reference>
<protein>
    <recommendedName>
        <fullName evidence="3">Lipoprotein</fullName>
    </recommendedName>
</protein>
<dbReference type="STRING" id="584787.GCA_001247655_00204"/>
<evidence type="ECO:0008006" key="3">
    <source>
        <dbReference type="Google" id="ProtNLM"/>
    </source>
</evidence>
<proteinExistence type="predicted"/>
<gene>
    <name evidence="1" type="ORF">EDC28_103214</name>
</gene>
<sequence length="229" mass="24402">MMKKYAILSMLVGATFLGGCVDAPKYNTKQQAFPNLYKEHPLSVLVVPAINRSTAADAPELYSTTIAQPLAEAGYYVMPLPLTNMVLQGEGVTDGAQLENVDATKFHQLMGADAVLFVTINQWDTNYYVTGGNVTVGAAFKLVSATTGEELWNYNNVVVYDTSGGSNAGGLLGAIIATALSTAMTDYVPVARMVNGTVIRTLPVGKYNTRFGKDGTDQFVEKPPVKSGS</sequence>
<organism evidence="1 2">
    <name type="scientific">Gallaecimonas pentaromativorans</name>
    <dbReference type="NCBI Taxonomy" id="584787"/>
    <lineage>
        <taxon>Bacteria</taxon>
        <taxon>Pseudomonadati</taxon>
        <taxon>Pseudomonadota</taxon>
        <taxon>Gammaproteobacteria</taxon>
        <taxon>Enterobacterales</taxon>
        <taxon>Gallaecimonadaceae</taxon>
        <taxon>Gallaecimonas</taxon>
    </lineage>
</organism>
<evidence type="ECO:0000313" key="1">
    <source>
        <dbReference type="EMBL" id="ROQ28621.1"/>
    </source>
</evidence>
<evidence type="ECO:0000313" key="2">
    <source>
        <dbReference type="Proteomes" id="UP000268033"/>
    </source>
</evidence>
<dbReference type="Gene3D" id="3.40.50.10610">
    <property type="entry name" value="ABC-type transport auxiliary lipoprotein component"/>
    <property type="match status" value="1"/>
</dbReference>
<dbReference type="OrthoDB" id="1014694at2"/>
<accession>A0A3N1PNA1</accession>